<protein>
    <submittedName>
        <fullName evidence="2">Uncharacterized protein</fullName>
    </submittedName>
</protein>
<evidence type="ECO:0000313" key="3">
    <source>
        <dbReference type="Proteomes" id="UP000728185"/>
    </source>
</evidence>
<keyword evidence="3" id="KW-1185">Reference proteome</keyword>
<dbReference type="OrthoDB" id="6268329at2759"/>
<feature type="region of interest" description="Disordered" evidence="1">
    <location>
        <begin position="191"/>
        <end position="225"/>
    </location>
</feature>
<feature type="compositionally biased region" description="Polar residues" evidence="1">
    <location>
        <begin position="9"/>
        <end position="18"/>
    </location>
</feature>
<name>A0A8E0RVM2_9TREM</name>
<feature type="region of interest" description="Disordered" evidence="1">
    <location>
        <begin position="1"/>
        <end position="20"/>
    </location>
</feature>
<dbReference type="AlphaFoldDB" id="A0A8E0RVM2"/>
<comment type="caution">
    <text evidence="2">The sequence shown here is derived from an EMBL/GenBank/DDBJ whole genome shotgun (WGS) entry which is preliminary data.</text>
</comment>
<evidence type="ECO:0000313" key="2">
    <source>
        <dbReference type="EMBL" id="KAA0189162.1"/>
    </source>
</evidence>
<accession>A0A8E0RVM2</accession>
<feature type="compositionally biased region" description="Basic and acidic residues" evidence="1">
    <location>
        <begin position="208"/>
        <end position="225"/>
    </location>
</feature>
<proteinExistence type="predicted"/>
<dbReference type="EMBL" id="LUCM01007950">
    <property type="protein sequence ID" value="KAA0189162.1"/>
    <property type="molecule type" value="Genomic_DNA"/>
</dbReference>
<reference evidence="2" key="1">
    <citation type="submission" date="2019-05" db="EMBL/GenBank/DDBJ databases">
        <title>Annotation for the trematode Fasciolopsis buski.</title>
        <authorList>
            <person name="Choi Y.-J."/>
        </authorList>
    </citation>
    <scope>NUCLEOTIDE SEQUENCE</scope>
    <source>
        <strain evidence="2">HT</strain>
        <tissue evidence="2">Whole worm</tissue>
    </source>
</reference>
<organism evidence="2 3">
    <name type="scientific">Fasciolopsis buskii</name>
    <dbReference type="NCBI Taxonomy" id="27845"/>
    <lineage>
        <taxon>Eukaryota</taxon>
        <taxon>Metazoa</taxon>
        <taxon>Spiralia</taxon>
        <taxon>Lophotrochozoa</taxon>
        <taxon>Platyhelminthes</taxon>
        <taxon>Trematoda</taxon>
        <taxon>Digenea</taxon>
        <taxon>Plagiorchiida</taxon>
        <taxon>Echinostomata</taxon>
        <taxon>Echinostomatoidea</taxon>
        <taxon>Fasciolidae</taxon>
        <taxon>Fasciolopsis</taxon>
    </lineage>
</organism>
<dbReference type="Proteomes" id="UP000728185">
    <property type="component" value="Unassembled WGS sequence"/>
</dbReference>
<sequence>MSQTESRRLSASSCQNDLTPGLNLASPSGLCENDQLDVGKCGDADLQQPRCDGEGFCVGDKHWRPLAAMMDRAASTKLDSQADSDGIVETTTNMDIYPSSDFKSPEPMILAEPPKLRRALAYMEFDGDCEPDLSEKLFTCHLCNTTKCGLCDETMHLCHKDRTAGQIATGPTGRLRARVCRVLKENTLHKLTGRETSSHTANTDEGDSSARWEESRPSDLSDRSSKAGSYRFLYDEYTNKHRPQYDLFHQFTMNDLAVDSGSANAQPVRNKSS</sequence>
<gene>
    <name evidence="2" type="ORF">FBUS_08380</name>
</gene>
<evidence type="ECO:0000256" key="1">
    <source>
        <dbReference type="SAM" id="MobiDB-lite"/>
    </source>
</evidence>